<evidence type="ECO:0000313" key="4">
    <source>
        <dbReference type="Proteomes" id="UP001500466"/>
    </source>
</evidence>
<dbReference type="EMBL" id="BAABHS010000004">
    <property type="protein sequence ID" value="GAA4953247.1"/>
    <property type="molecule type" value="Genomic_DNA"/>
</dbReference>
<feature type="region of interest" description="Disordered" evidence="1">
    <location>
        <begin position="135"/>
        <end position="207"/>
    </location>
</feature>
<keyword evidence="2" id="KW-0812">Transmembrane</keyword>
<comment type="caution">
    <text evidence="3">The sequence shown here is derived from an EMBL/GenBank/DDBJ whole genome shotgun (WGS) entry which is preliminary data.</text>
</comment>
<name>A0ABP9GXW5_9ACTN</name>
<gene>
    <name evidence="3" type="ORF">GCM10023205_13120</name>
</gene>
<keyword evidence="4" id="KW-1185">Reference proteome</keyword>
<organism evidence="3 4">
    <name type="scientific">Yinghuangia aomiensis</name>
    <dbReference type="NCBI Taxonomy" id="676205"/>
    <lineage>
        <taxon>Bacteria</taxon>
        <taxon>Bacillati</taxon>
        <taxon>Actinomycetota</taxon>
        <taxon>Actinomycetes</taxon>
        <taxon>Kitasatosporales</taxon>
        <taxon>Streptomycetaceae</taxon>
        <taxon>Yinghuangia</taxon>
    </lineage>
</organism>
<keyword evidence="2" id="KW-0472">Membrane</keyword>
<proteinExistence type="predicted"/>
<evidence type="ECO:0000256" key="2">
    <source>
        <dbReference type="SAM" id="Phobius"/>
    </source>
</evidence>
<dbReference type="Proteomes" id="UP001500466">
    <property type="component" value="Unassembled WGS sequence"/>
</dbReference>
<keyword evidence="2" id="KW-1133">Transmembrane helix</keyword>
<evidence type="ECO:0000256" key="1">
    <source>
        <dbReference type="SAM" id="MobiDB-lite"/>
    </source>
</evidence>
<dbReference type="InterPro" id="IPR021449">
    <property type="entry name" value="DUF3099"/>
</dbReference>
<feature type="transmembrane region" description="Helical" evidence="2">
    <location>
        <begin position="42"/>
        <end position="59"/>
    </location>
</feature>
<feature type="compositionally biased region" description="Low complexity" evidence="1">
    <location>
        <begin position="185"/>
        <end position="201"/>
    </location>
</feature>
<evidence type="ECO:0008006" key="5">
    <source>
        <dbReference type="Google" id="ProtNLM"/>
    </source>
</evidence>
<dbReference type="Pfam" id="PF11298">
    <property type="entry name" value="DUF3099"/>
    <property type="match status" value="1"/>
</dbReference>
<feature type="compositionally biased region" description="Low complexity" evidence="1">
    <location>
        <begin position="142"/>
        <end position="158"/>
    </location>
</feature>
<evidence type="ECO:0000313" key="3">
    <source>
        <dbReference type="EMBL" id="GAA4953247.1"/>
    </source>
</evidence>
<protein>
    <recommendedName>
        <fullName evidence="5">DUF3099 domain-containing protein</fullName>
    </recommendedName>
</protein>
<accession>A0ABP9GXW5</accession>
<reference evidence="4" key="1">
    <citation type="journal article" date="2019" name="Int. J. Syst. Evol. Microbiol.">
        <title>The Global Catalogue of Microorganisms (GCM) 10K type strain sequencing project: providing services to taxonomists for standard genome sequencing and annotation.</title>
        <authorList>
            <consortium name="The Broad Institute Genomics Platform"/>
            <consortium name="The Broad Institute Genome Sequencing Center for Infectious Disease"/>
            <person name="Wu L."/>
            <person name="Ma J."/>
        </authorList>
    </citation>
    <scope>NUCLEOTIDE SEQUENCE [LARGE SCALE GENOMIC DNA]</scope>
    <source>
        <strain evidence="4">JCM 17986</strain>
    </source>
</reference>
<sequence>MGRVQVNRAHMNHERGGKASVYRISGARKGLTEDVRTRQRRYVISMSVRTVCFLLAVVFTGPLRWAMLAGALLLPYVAVVIANAGREPNSDPPPALSVPPQPHKAIEAPPEAVLTSAERHDIRVVPDDAWIVSDDPAYTSHEAPPATSSEAGAAAGPPADVPLGGQAWRRPGEGVFAASADGRVAAPGEAPETAPAAPDGPSESNRE</sequence>